<evidence type="ECO:0000256" key="1">
    <source>
        <dbReference type="SAM" id="MobiDB-lite"/>
    </source>
</evidence>
<feature type="region of interest" description="Disordered" evidence="1">
    <location>
        <begin position="96"/>
        <end position="316"/>
    </location>
</feature>
<evidence type="ECO:0000259" key="3">
    <source>
        <dbReference type="Pfam" id="PF23086"/>
    </source>
</evidence>
<dbReference type="GO" id="GO:0030620">
    <property type="term" value="F:U2 snRNA binding"/>
    <property type="evidence" value="ECO:0007669"/>
    <property type="project" value="TreeGrafter"/>
</dbReference>
<dbReference type="InterPro" id="IPR031722">
    <property type="entry name" value="Coilin_N"/>
</dbReference>
<sequence length="536" mass="59507">MAAPSPVRVKLLFDYPPPAIPESCMFWLLLDAKRCRVVTDLASIIRHKYMDGQGGGISLYVEDCLLPPGESILVIRDNDSIRVKWDGAAIERNQEAETCNDGAQNKSKKRHWKKSEDECDSGHKRKKQKSSSTQVDLKSGKDGGIRDKRKPSPPMECNASDPEELRESGRKTHKGKRTKKKSEAPIENPPDKHSRKCPPQASNKALKLSWKRQTSSSDSSDTSSCSDQPTPTTQQKPQSSAKRQNQAATRESVTHSVSPKAVNGISSTKNKKADAPISSSDMDTAVGGNETLVCPVPPEDLSTHIQQHSQSPTSDSAESIELVIKKSNASLSSLTDNRVAGVSDKLSPNVSGRGRGRGEDFSWRGQRGRWFRGQGNNSNRGRGRGDSSNVFYKYNTEKEKQQQLEESATNVSIIIQNPQETMKRDYSSLPLLAAAPQVGKLIAFKLLEVSENYTPEVSEYKEGKILSFDPVTKQIEMEIISQQTMRKPGKFDVVYQSEDGEDIVEYAVPQESKVMLNWNTLIEPRLLMEKESQVQC</sequence>
<gene>
    <name evidence="4" type="ORF">XELAEV_18044303mg</name>
</gene>
<feature type="region of interest" description="Disordered" evidence="1">
    <location>
        <begin position="368"/>
        <end position="387"/>
    </location>
</feature>
<dbReference type="GO" id="GO:0015030">
    <property type="term" value="C:Cajal body"/>
    <property type="evidence" value="ECO:0007669"/>
    <property type="project" value="TreeGrafter"/>
</dbReference>
<name>A0A974BYG9_XENLA</name>
<evidence type="ECO:0000313" key="4">
    <source>
        <dbReference type="EMBL" id="OCT63205.1"/>
    </source>
</evidence>
<feature type="domain" description="Coilin tudor" evidence="3">
    <location>
        <begin position="424"/>
        <end position="515"/>
    </location>
</feature>
<accession>A0A974BYG9</accession>
<evidence type="ECO:0000259" key="2">
    <source>
        <dbReference type="Pfam" id="PF15862"/>
    </source>
</evidence>
<feature type="compositionally biased region" description="Polar residues" evidence="1">
    <location>
        <begin position="303"/>
        <end position="316"/>
    </location>
</feature>
<protein>
    <recommendedName>
        <fullName evidence="6">Coilin</fullName>
    </recommendedName>
</protein>
<dbReference type="InterPro" id="IPR056398">
    <property type="entry name" value="Tudor_Coilin"/>
</dbReference>
<feature type="compositionally biased region" description="Basic residues" evidence="1">
    <location>
        <begin position="171"/>
        <end position="180"/>
    </location>
</feature>
<dbReference type="PANTHER" id="PTHR15197">
    <property type="entry name" value="COILIN P80"/>
    <property type="match status" value="1"/>
</dbReference>
<dbReference type="PANTHER" id="PTHR15197:SF0">
    <property type="entry name" value="COILIN"/>
    <property type="match status" value="1"/>
</dbReference>
<feature type="compositionally biased region" description="Polar residues" evidence="1">
    <location>
        <begin position="239"/>
        <end position="257"/>
    </location>
</feature>
<dbReference type="EMBL" id="CM004482">
    <property type="protein sequence ID" value="OCT63205.1"/>
    <property type="molecule type" value="Genomic_DNA"/>
</dbReference>
<dbReference type="OMA" id="CEYKKQT"/>
<dbReference type="InterPro" id="IPR024822">
    <property type="entry name" value="Coilin"/>
</dbReference>
<feature type="compositionally biased region" description="Basic and acidic residues" evidence="1">
    <location>
        <begin position="181"/>
        <end position="192"/>
    </location>
</feature>
<organism evidence="4 5">
    <name type="scientific">Xenopus laevis</name>
    <name type="common">African clawed frog</name>
    <dbReference type="NCBI Taxonomy" id="8355"/>
    <lineage>
        <taxon>Eukaryota</taxon>
        <taxon>Metazoa</taxon>
        <taxon>Chordata</taxon>
        <taxon>Craniata</taxon>
        <taxon>Vertebrata</taxon>
        <taxon>Euteleostomi</taxon>
        <taxon>Amphibia</taxon>
        <taxon>Batrachia</taxon>
        <taxon>Anura</taxon>
        <taxon>Pipoidea</taxon>
        <taxon>Pipidae</taxon>
        <taxon>Xenopodinae</taxon>
        <taxon>Xenopus</taxon>
        <taxon>Xenopus</taxon>
    </lineage>
</organism>
<reference evidence="5" key="1">
    <citation type="journal article" date="2016" name="Nature">
        <title>Genome evolution in the allotetraploid frog Xenopus laevis.</title>
        <authorList>
            <person name="Session A.M."/>
            <person name="Uno Y."/>
            <person name="Kwon T."/>
            <person name="Chapman J.A."/>
            <person name="Toyoda A."/>
            <person name="Takahashi S."/>
            <person name="Fukui A."/>
            <person name="Hikosaka A."/>
            <person name="Suzuki A."/>
            <person name="Kondo M."/>
            <person name="van Heeringen S.J."/>
            <person name="Quigley I."/>
            <person name="Heinz S."/>
            <person name="Ogino H."/>
            <person name="Ochi H."/>
            <person name="Hellsten U."/>
            <person name="Lyons J.B."/>
            <person name="Simakov O."/>
            <person name="Putnam N."/>
            <person name="Stites J."/>
            <person name="Kuroki Y."/>
            <person name="Tanaka T."/>
            <person name="Michiue T."/>
            <person name="Watanabe M."/>
            <person name="Bogdanovic O."/>
            <person name="Lister R."/>
            <person name="Georgiou G."/>
            <person name="Paranjpe S.S."/>
            <person name="van Kruijsbergen I."/>
            <person name="Shu S."/>
            <person name="Carlson J."/>
            <person name="Kinoshita T."/>
            <person name="Ohta Y."/>
            <person name="Mawaribuchi S."/>
            <person name="Jenkins J."/>
            <person name="Grimwood J."/>
            <person name="Schmutz J."/>
            <person name="Mitros T."/>
            <person name="Mozaffari S.V."/>
            <person name="Suzuki Y."/>
            <person name="Haramoto Y."/>
            <person name="Yamamoto T.S."/>
            <person name="Takagi C."/>
            <person name="Heald R."/>
            <person name="Miller K."/>
            <person name="Haudenschild C."/>
            <person name="Kitzman J."/>
            <person name="Nakayama T."/>
            <person name="Izutsu Y."/>
            <person name="Robert J."/>
            <person name="Fortriede J."/>
            <person name="Burns K."/>
            <person name="Lotay V."/>
            <person name="Karimi K."/>
            <person name="Yasuoka Y."/>
            <person name="Dichmann D.S."/>
            <person name="Flajnik M.F."/>
            <person name="Houston D.W."/>
            <person name="Shendure J."/>
            <person name="DuPasquier L."/>
            <person name="Vize P.D."/>
            <person name="Zorn A.M."/>
            <person name="Ito M."/>
            <person name="Marcotte E.M."/>
            <person name="Wallingford J.B."/>
            <person name="Ito Y."/>
            <person name="Asashima M."/>
            <person name="Ueno N."/>
            <person name="Matsuda Y."/>
            <person name="Veenstra G.J."/>
            <person name="Fujiyama A."/>
            <person name="Harland R.M."/>
            <person name="Taira M."/>
            <person name="Rokhsar D.S."/>
        </authorList>
    </citation>
    <scope>NUCLEOTIDE SEQUENCE [LARGE SCALE GENOMIC DNA]</scope>
    <source>
        <strain evidence="5">J</strain>
    </source>
</reference>
<feature type="compositionally biased region" description="Low complexity" evidence="1">
    <location>
        <begin position="371"/>
        <end position="380"/>
    </location>
</feature>
<dbReference type="GO" id="GO:0030619">
    <property type="term" value="F:U1 snRNA binding"/>
    <property type="evidence" value="ECO:0007669"/>
    <property type="project" value="TreeGrafter"/>
</dbReference>
<dbReference type="Pfam" id="PF15862">
    <property type="entry name" value="Coilin_N"/>
    <property type="match status" value="1"/>
</dbReference>
<proteinExistence type="predicted"/>
<evidence type="ECO:0000313" key="5">
    <source>
        <dbReference type="Proteomes" id="UP000694892"/>
    </source>
</evidence>
<dbReference type="GO" id="GO:0000387">
    <property type="term" value="P:spliceosomal snRNP assembly"/>
    <property type="evidence" value="ECO:0007669"/>
    <property type="project" value="TreeGrafter"/>
</dbReference>
<dbReference type="AlphaFoldDB" id="A0A974BYG9"/>
<dbReference type="Proteomes" id="UP000694892">
    <property type="component" value="Chromosome 9_10L"/>
</dbReference>
<feature type="compositionally biased region" description="Low complexity" evidence="1">
    <location>
        <begin position="213"/>
        <end position="238"/>
    </location>
</feature>
<feature type="domain" description="Coilin N-terminal" evidence="2">
    <location>
        <begin position="7"/>
        <end position="133"/>
    </location>
</feature>
<dbReference type="Pfam" id="PF23086">
    <property type="entry name" value="Tudor_Coilin"/>
    <property type="match status" value="1"/>
</dbReference>
<evidence type="ECO:0008006" key="6">
    <source>
        <dbReference type="Google" id="ProtNLM"/>
    </source>
</evidence>